<dbReference type="SUPFAM" id="SSF51261">
    <property type="entry name" value="Duplicated hybrid motif"/>
    <property type="match status" value="1"/>
</dbReference>
<evidence type="ECO:0000256" key="1">
    <source>
        <dbReference type="SAM" id="SignalP"/>
    </source>
</evidence>
<keyword evidence="5" id="KW-1185">Reference proteome</keyword>
<dbReference type="Pfam" id="PF13511">
    <property type="entry name" value="DUF4124"/>
    <property type="match status" value="1"/>
</dbReference>
<dbReference type="InterPro" id="IPR050570">
    <property type="entry name" value="Cell_wall_metabolism_enzyme"/>
</dbReference>
<organism evidence="4 5">
    <name type="scientific">Aquipseudomonas campi</name>
    <dbReference type="NCBI Taxonomy" id="2731681"/>
    <lineage>
        <taxon>Bacteria</taxon>
        <taxon>Pseudomonadati</taxon>
        <taxon>Pseudomonadota</taxon>
        <taxon>Gammaproteobacteria</taxon>
        <taxon>Pseudomonadales</taxon>
        <taxon>Pseudomonadaceae</taxon>
        <taxon>Aquipseudomonas</taxon>
    </lineage>
</organism>
<evidence type="ECO:0000259" key="2">
    <source>
        <dbReference type="Pfam" id="PF01551"/>
    </source>
</evidence>
<dbReference type="RefSeq" id="WP_173204396.1">
    <property type="nucleotide sequence ID" value="NZ_CP053697.2"/>
</dbReference>
<dbReference type="InterPro" id="IPR011055">
    <property type="entry name" value="Dup_hybrid_motif"/>
</dbReference>
<dbReference type="PANTHER" id="PTHR21666">
    <property type="entry name" value="PEPTIDASE-RELATED"/>
    <property type="match status" value="1"/>
</dbReference>
<dbReference type="EMBL" id="CP053697">
    <property type="protein sequence ID" value="QKE62522.1"/>
    <property type="molecule type" value="Genomic_DNA"/>
</dbReference>
<feature type="domain" description="DUF4124" evidence="3">
    <location>
        <begin position="13"/>
        <end position="64"/>
    </location>
</feature>
<dbReference type="CDD" id="cd12797">
    <property type="entry name" value="M23_peptidase"/>
    <property type="match status" value="1"/>
</dbReference>
<keyword evidence="1" id="KW-0732">Signal</keyword>
<proteinExistence type="predicted"/>
<gene>
    <name evidence="4" type="ORF">HNE05_03830</name>
</gene>
<dbReference type="InterPro" id="IPR016047">
    <property type="entry name" value="M23ase_b-sheet_dom"/>
</dbReference>
<dbReference type="Pfam" id="PF01551">
    <property type="entry name" value="Peptidase_M23"/>
    <property type="match status" value="1"/>
</dbReference>
<dbReference type="InterPro" id="IPR025392">
    <property type="entry name" value="DUF4124"/>
</dbReference>
<accession>A0A6M8FEA5</accession>
<dbReference type="KEGG" id="pcam:HNE05_03830"/>
<feature type="chain" id="PRO_5026795411" evidence="1">
    <location>
        <begin position="24"/>
        <end position="303"/>
    </location>
</feature>
<evidence type="ECO:0000313" key="5">
    <source>
        <dbReference type="Proteomes" id="UP000501379"/>
    </source>
</evidence>
<dbReference type="GO" id="GO:0004222">
    <property type="term" value="F:metalloendopeptidase activity"/>
    <property type="evidence" value="ECO:0007669"/>
    <property type="project" value="TreeGrafter"/>
</dbReference>
<reference evidence="4" key="1">
    <citation type="submission" date="2020-07" db="EMBL/GenBank/DDBJ databases">
        <title>Nitrate ammonifying Pseudomonas campi sp. nov. isolated from German agricultural grassland.</title>
        <authorList>
            <person name="Timsy T."/>
            <person name="Ulrich A."/>
            <person name="Spanner T."/>
            <person name="Foesel B."/>
            <person name="Kolb S."/>
            <person name="Horn M.A."/>
            <person name="Behrendt U."/>
        </authorList>
    </citation>
    <scope>NUCLEOTIDE SEQUENCE</scope>
    <source>
        <strain evidence="4">S1-A32-2</strain>
    </source>
</reference>
<dbReference type="PANTHER" id="PTHR21666:SF294">
    <property type="entry name" value="PEPTIDASE M23"/>
    <property type="match status" value="1"/>
</dbReference>
<dbReference type="Proteomes" id="UP000501379">
    <property type="component" value="Chromosome"/>
</dbReference>
<protein>
    <submittedName>
        <fullName evidence="4">M23 family metallopeptidase</fullName>
    </submittedName>
</protein>
<sequence length="303" mass="33682">MNISALQLTSFLLAALLSCTSFSQEMYKYKDSNGKWVFSDKRPAETAEVESLDYKETKKSLPKPRIYTQQQDGWHYLIADNPFHAPVEFRVLSSAFESGTHTYIAPSTKQEIIHKSRADIPPFRYGWQLGDPATQEVNYLYKSPVSSRTTHKITQSFKGAFSHTDAANLYAVDIAMPVGTYISAAREGTVIWTKDDYHMSGKTGYFLDKANYIQILHDDGTYAVYAHLLLGSAKVQPGDKVKVGDILARSGSSGYSTGPHLHFVVRKNAGLTTASIPFRFVDQNGTPFIPQRGMKLAGVADSF</sequence>
<feature type="signal peptide" evidence="1">
    <location>
        <begin position="1"/>
        <end position="23"/>
    </location>
</feature>
<dbReference type="AlphaFoldDB" id="A0A6M8FEA5"/>
<evidence type="ECO:0000259" key="3">
    <source>
        <dbReference type="Pfam" id="PF13511"/>
    </source>
</evidence>
<name>A0A6M8FEA5_9GAMM</name>
<feature type="domain" description="M23ase beta-sheet core" evidence="2">
    <location>
        <begin position="170"/>
        <end position="269"/>
    </location>
</feature>
<evidence type="ECO:0000313" key="4">
    <source>
        <dbReference type="EMBL" id="QKE62522.1"/>
    </source>
</evidence>
<dbReference type="Gene3D" id="2.70.70.10">
    <property type="entry name" value="Glucose Permease (Domain IIA)"/>
    <property type="match status" value="1"/>
</dbReference>